<evidence type="ECO:0000256" key="1">
    <source>
        <dbReference type="SAM" id="MobiDB-lite"/>
    </source>
</evidence>
<dbReference type="AlphaFoldDB" id="A0AAW9R0S9"/>
<keyword evidence="3" id="KW-1185">Reference proteome</keyword>
<feature type="compositionally biased region" description="Basic and acidic residues" evidence="1">
    <location>
        <begin position="46"/>
        <end position="75"/>
    </location>
</feature>
<proteinExistence type="predicted"/>
<dbReference type="EMBL" id="JBAFSM010000078">
    <property type="protein sequence ID" value="MEG3440163.1"/>
    <property type="molecule type" value="Genomic_DNA"/>
</dbReference>
<reference evidence="2 3" key="1">
    <citation type="submission" date="2024-01" db="EMBL/GenBank/DDBJ databases">
        <title>Genomic insights into the taxonomy and metabolism of the cyanobacterium Pannus brasiliensis CCIBt3594.</title>
        <authorList>
            <person name="Machado M."/>
            <person name="Botero N.B."/>
            <person name="Andreote A.P.D."/>
            <person name="Feitosa A.M.T."/>
            <person name="Popin R."/>
            <person name="Sivonen K."/>
            <person name="Fiore M.F."/>
        </authorList>
    </citation>
    <scope>NUCLEOTIDE SEQUENCE [LARGE SCALE GENOMIC DNA]</scope>
    <source>
        <strain evidence="2 3">CCIBt3594</strain>
    </source>
</reference>
<accession>A0AAW9R0S9</accession>
<gene>
    <name evidence="2" type="ORF">V0288_23740</name>
</gene>
<evidence type="ECO:0000313" key="2">
    <source>
        <dbReference type="EMBL" id="MEG3440163.1"/>
    </source>
</evidence>
<dbReference type="Proteomes" id="UP001328733">
    <property type="component" value="Unassembled WGS sequence"/>
</dbReference>
<comment type="caution">
    <text evidence="2">The sequence shown here is derived from an EMBL/GenBank/DDBJ whole genome shotgun (WGS) entry which is preliminary data.</text>
</comment>
<evidence type="ECO:0000313" key="3">
    <source>
        <dbReference type="Proteomes" id="UP001328733"/>
    </source>
</evidence>
<dbReference type="RefSeq" id="WP_332867633.1">
    <property type="nucleotide sequence ID" value="NZ_JBAFSM010000078.1"/>
</dbReference>
<feature type="region of interest" description="Disordered" evidence="1">
    <location>
        <begin position="46"/>
        <end position="76"/>
    </location>
</feature>
<protein>
    <submittedName>
        <fullName evidence="2">Uncharacterized protein</fullName>
    </submittedName>
</protein>
<organism evidence="2 3">
    <name type="scientific">Pannus brasiliensis CCIBt3594</name>
    <dbReference type="NCBI Taxonomy" id="1427578"/>
    <lineage>
        <taxon>Bacteria</taxon>
        <taxon>Bacillati</taxon>
        <taxon>Cyanobacteriota</taxon>
        <taxon>Cyanophyceae</taxon>
        <taxon>Oscillatoriophycideae</taxon>
        <taxon>Chroococcales</taxon>
        <taxon>Microcystaceae</taxon>
        <taxon>Pannus</taxon>
    </lineage>
</organism>
<sequence length="113" mass="13126">MELKFFPQAIATAERDLLNRDQDLDVAIQALAFIESEIERAIAEDPELKNDQQRKAKRLEMQGDRSYTEARDSVKRAKHKKGLAEIKVNKTRNEFIVKKLEFRREIANLEAIA</sequence>
<name>A0AAW9R0S9_9CHRO</name>